<feature type="compositionally biased region" description="Low complexity" evidence="1">
    <location>
        <begin position="23"/>
        <end position="32"/>
    </location>
</feature>
<gene>
    <name evidence="2" type="ORF">ACFOUR_10390</name>
</gene>
<evidence type="ECO:0000313" key="3">
    <source>
        <dbReference type="Proteomes" id="UP001595846"/>
    </source>
</evidence>
<feature type="region of interest" description="Disordered" evidence="1">
    <location>
        <begin position="1"/>
        <end position="63"/>
    </location>
</feature>
<dbReference type="AlphaFoldDB" id="A0ABD5NP29"/>
<reference evidence="2 3" key="1">
    <citation type="journal article" date="2019" name="Int. J. Syst. Evol. Microbiol.">
        <title>The Global Catalogue of Microorganisms (GCM) 10K type strain sequencing project: providing services to taxonomists for standard genome sequencing and annotation.</title>
        <authorList>
            <consortium name="The Broad Institute Genomics Platform"/>
            <consortium name="The Broad Institute Genome Sequencing Center for Infectious Disease"/>
            <person name="Wu L."/>
            <person name="Ma J."/>
        </authorList>
    </citation>
    <scope>NUCLEOTIDE SEQUENCE [LARGE SCALE GENOMIC DNA]</scope>
    <source>
        <strain evidence="2 3">IBRC-M 10256</strain>
    </source>
</reference>
<evidence type="ECO:0000313" key="2">
    <source>
        <dbReference type="EMBL" id="MFC3958773.1"/>
    </source>
</evidence>
<proteinExistence type="predicted"/>
<dbReference type="RefSeq" id="WP_382274323.1">
    <property type="nucleotide sequence ID" value="NZ_JBHSAQ010000006.1"/>
</dbReference>
<comment type="caution">
    <text evidence="2">The sequence shown here is derived from an EMBL/GenBank/DDBJ whole genome shotgun (WGS) entry which is preliminary data.</text>
</comment>
<evidence type="ECO:0008006" key="4">
    <source>
        <dbReference type="Google" id="ProtNLM"/>
    </source>
</evidence>
<organism evidence="2 3">
    <name type="scientific">Halovivax cerinus</name>
    <dbReference type="NCBI Taxonomy" id="1487865"/>
    <lineage>
        <taxon>Archaea</taxon>
        <taxon>Methanobacteriati</taxon>
        <taxon>Methanobacteriota</taxon>
        <taxon>Stenosarchaea group</taxon>
        <taxon>Halobacteria</taxon>
        <taxon>Halobacteriales</taxon>
        <taxon>Natrialbaceae</taxon>
        <taxon>Halovivax</taxon>
    </lineage>
</organism>
<dbReference type="InterPro" id="IPR058335">
    <property type="entry name" value="PccX"/>
</dbReference>
<protein>
    <recommendedName>
        <fullName evidence="4">Acc operon protein</fullName>
    </recommendedName>
</protein>
<dbReference type="EMBL" id="JBHSAQ010000006">
    <property type="protein sequence ID" value="MFC3958773.1"/>
    <property type="molecule type" value="Genomic_DNA"/>
</dbReference>
<dbReference type="Proteomes" id="UP001595846">
    <property type="component" value="Unassembled WGS sequence"/>
</dbReference>
<accession>A0ABD5NP29</accession>
<keyword evidence="3" id="KW-1185">Reference proteome</keyword>
<sequence>MSRNEPPISGDDDGDTVTDDANDGPADTAGDIDAGGDADRTAGTDAEISLDGDVSLSIPPSATPSETAAIVAAIGAHLRDREAAAAAAESSDTTWDGQRWAFAGRTGALQGRSTRVPSAAPTDPWTAAGRTDRY</sequence>
<feature type="region of interest" description="Disordered" evidence="1">
    <location>
        <begin position="106"/>
        <end position="134"/>
    </location>
</feature>
<feature type="compositionally biased region" description="Acidic residues" evidence="1">
    <location>
        <begin position="10"/>
        <end position="22"/>
    </location>
</feature>
<name>A0ABD5NP29_9EURY</name>
<dbReference type="Pfam" id="PF26062">
    <property type="entry name" value="DUF8022"/>
    <property type="match status" value="1"/>
</dbReference>
<evidence type="ECO:0000256" key="1">
    <source>
        <dbReference type="SAM" id="MobiDB-lite"/>
    </source>
</evidence>